<comment type="caution">
    <text evidence="9">The sequence shown here is derived from an EMBL/GenBank/DDBJ whole genome shotgun (WGS) entry which is preliminary data.</text>
</comment>
<dbReference type="Proteomes" id="UP000668403">
    <property type="component" value="Unassembled WGS sequence"/>
</dbReference>
<evidence type="ECO:0000259" key="8">
    <source>
        <dbReference type="Pfam" id="PF13396"/>
    </source>
</evidence>
<dbReference type="EMBL" id="JAGFBF010000001">
    <property type="protein sequence ID" value="MBO2989061.1"/>
    <property type="molecule type" value="Genomic_DNA"/>
</dbReference>
<evidence type="ECO:0000256" key="6">
    <source>
        <dbReference type="SAM" id="MobiDB-lite"/>
    </source>
</evidence>
<evidence type="ECO:0000256" key="1">
    <source>
        <dbReference type="ARBA" id="ARBA00004651"/>
    </source>
</evidence>
<feature type="compositionally biased region" description="Basic and acidic residues" evidence="6">
    <location>
        <begin position="91"/>
        <end position="103"/>
    </location>
</feature>
<evidence type="ECO:0000256" key="5">
    <source>
        <dbReference type="ARBA" id="ARBA00023136"/>
    </source>
</evidence>
<evidence type="ECO:0000256" key="3">
    <source>
        <dbReference type="ARBA" id="ARBA00022692"/>
    </source>
</evidence>
<protein>
    <submittedName>
        <fullName evidence="9">PLDc N-terminal domain-containing protein</fullName>
    </submittedName>
</protein>
<keyword evidence="5 7" id="KW-0472">Membrane</keyword>
<accession>A0A939QJI0</accession>
<evidence type="ECO:0000256" key="4">
    <source>
        <dbReference type="ARBA" id="ARBA00022989"/>
    </source>
</evidence>
<dbReference type="InterPro" id="IPR027379">
    <property type="entry name" value="CLS_N"/>
</dbReference>
<dbReference type="Pfam" id="PF13396">
    <property type="entry name" value="PLDc_N"/>
    <property type="match status" value="1"/>
</dbReference>
<feature type="region of interest" description="Disordered" evidence="6">
    <location>
        <begin position="65"/>
        <end position="162"/>
    </location>
</feature>
<dbReference type="RefSeq" id="WP_208236889.1">
    <property type="nucleotide sequence ID" value="NZ_BAAAQU010000001.1"/>
</dbReference>
<feature type="domain" description="Cardiolipin synthase N-terminal" evidence="8">
    <location>
        <begin position="15"/>
        <end position="58"/>
    </location>
</feature>
<evidence type="ECO:0000256" key="7">
    <source>
        <dbReference type="SAM" id="Phobius"/>
    </source>
</evidence>
<proteinExistence type="predicted"/>
<reference evidence="9" key="1">
    <citation type="submission" date="2021-03" db="EMBL/GenBank/DDBJ databases">
        <title>Leucobacter chromiisoli sp. nov., isolated from chromium-containing soil of chemical plant.</title>
        <authorList>
            <person name="Xu Z."/>
        </authorList>
    </citation>
    <scope>NUCLEOTIDE SEQUENCE</scope>
    <source>
        <strain evidence="9">K 70/01</strain>
    </source>
</reference>
<feature type="transmembrane region" description="Helical" evidence="7">
    <location>
        <begin position="39"/>
        <end position="57"/>
    </location>
</feature>
<evidence type="ECO:0000313" key="9">
    <source>
        <dbReference type="EMBL" id="MBO2989061.1"/>
    </source>
</evidence>
<dbReference type="AlphaFoldDB" id="A0A939QJI0"/>
<evidence type="ECO:0000313" key="10">
    <source>
        <dbReference type="Proteomes" id="UP000668403"/>
    </source>
</evidence>
<keyword evidence="3 7" id="KW-0812">Transmembrane</keyword>
<keyword evidence="4 7" id="KW-1133">Transmembrane helix</keyword>
<keyword evidence="10" id="KW-1185">Reference proteome</keyword>
<keyword evidence="2" id="KW-1003">Cell membrane</keyword>
<evidence type="ECO:0000256" key="2">
    <source>
        <dbReference type="ARBA" id="ARBA00022475"/>
    </source>
</evidence>
<comment type="subcellular location">
    <subcellularLocation>
        <location evidence="1">Cell membrane</location>
        <topology evidence="1">Multi-pass membrane protein</topology>
    </subcellularLocation>
</comment>
<sequence length="162" mass="17352">MVRFIIIGVVLATAFTLYSLVDAAVTDSARSRGVSKPVWVVLIVVLPVIGGILWFTIGKGARSENLAAQRRAAPDEDPRFTGTRLSDSELDDHMRELEDRLRELDDEVYPGEAPRETDAGSASARPEPGAQSESAPDPQPRQQPGDGPETGAEDDGTAPGRS</sequence>
<dbReference type="GO" id="GO:0005886">
    <property type="term" value="C:plasma membrane"/>
    <property type="evidence" value="ECO:0007669"/>
    <property type="project" value="UniProtKB-SubCell"/>
</dbReference>
<gene>
    <name evidence="9" type="ORF">J4H85_03480</name>
</gene>
<name>A0A939QJI0_9MICO</name>
<organism evidence="9 10">
    <name type="scientific">Leucobacter tardus</name>
    <dbReference type="NCBI Taxonomy" id="501483"/>
    <lineage>
        <taxon>Bacteria</taxon>
        <taxon>Bacillati</taxon>
        <taxon>Actinomycetota</taxon>
        <taxon>Actinomycetes</taxon>
        <taxon>Micrococcales</taxon>
        <taxon>Microbacteriaceae</taxon>
        <taxon>Leucobacter</taxon>
    </lineage>
</organism>